<organism evidence="1 2">
    <name type="scientific">Asbolus verrucosus</name>
    <name type="common">Desert ironclad beetle</name>
    <dbReference type="NCBI Taxonomy" id="1661398"/>
    <lineage>
        <taxon>Eukaryota</taxon>
        <taxon>Metazoa</taxon>
        <taxon>Ecdysozoa</taxon>
        <taxon>Arthropoda</taxon>
        <taxon>Hexapoda</taxon>
        <taxon>Insecta</taxon>
        <taxon>Pterygota</taxon>
        <taxon>Neoptera</taxon>
        <taxon>Endopterygota</taxon>
        <taxon>Coleoptera</taxon>
        <taxon>Polyphaga</taxon>
        <taxon>Cucujiformia</taxon>
        <taxon>Tenebrionidae</taxon>
        <taxon>Pimeliinae</taxon>
        <taxon>Asbolus</taxon>
    </lineage>
</organism>
<comment type="caution">
    <text evidence="1">The sequence shown here is derived from an EMBL/GenBank/DDBJ whole genome shotgun (WGS) entry which is preliminary data.</text>
</comment>
<dbReference type="Proteomes" id="UP000292052">
    <property type="component" value="Unassembled WGS sequence"/>
</dbReference>
<protein>
    <submittedName>
        <fullName evidence="1">Uncharacterized protein</fullName>
    </submittedName>
</protein>
<keyword evidence="2" id="KW-1185">Reference proteome</keyword>
<dbReference type="AlphaFoldDB" id="A0A482W752"/>
<sequence length="109" mass="11947">IIAHSEVFGQPVFLSDKSVQCYERDCPSGTTACKKAVQTSDDKKTLSTVISCLDAQDMVLKDYIENSPNPFGPSTYFQSTSFSGTYSSHGQPVDININNNVKPQVEDFS</sequence>
<proteinExistence type="predicted"/>
<reference evidence="1 2" key="1">
    <citation type="submission" date="2017-03" db="EMBL/GenBank/DDBJ databases">
        <title>Genome of the blue death feigning beetle - Asbolus verrucosus.</title>
        <authorList>
            <person name="Rider S.D."/>
        </authorList>
    </citation>
    <scope>NUCLEOTIDE SEQUENCE [LARGE SCALE GENOMIC DNA]</scope>
    <source>
        <strain evidence="1">Butters</strain>
        <tissue evidence="1">Head and leg muscle</tissue>
    </source>
</reference>
<feature type="non-terminal residue" evidence="1">
    <location>
        <position position="109"/>
    </location>
</feature>
<evidence type="ECO:0000313" key="1">
    <source>
        <dbReference type="EMBL" id="RZC40413.1"/>
    </source>
</evidence>
<accession>A0A482W752</accession>
<feature type="non-terminal residue" evidence="1">
    <location>
        <position position="1"/>
    </location>
</feature>
<dbReference type="EMBL" id="QDEB01026261">
    <property type="protein sequence ID" value="RZC40413.1"/>
    <property type="molecule type" value="Genomic_DNA"/>
</dbReference>
<evidence type="ECO:0000313" key="2">
    <source>
        <dbReference type="Proteomes" id="UP000292052"/>
    </source>
</evidence>
<dbReference type="OrthoDB" id="6770674at2759"/>
<gene>
    <name evidence="1" type="ORF">BDFB_004851</name>
</gene>
<name>A0A482W752_ASBVE</name>